<evidence type="ECO:0000256" key="7">
    <source>
        <dbReference type="RuleBase" id="RU000416"/>
    </source>
</evidence>
<dbReference type="RefSeq" id="WP_256166602.1">
    <property type="nucleotide sequence ID" value="NZ_JANGBQ010000032.1"/>
</dbReference>
<sequence length="384" mass="43893">MKLRVFTSFSGYDSQLMALRDIGADYECVGWSEIDKWAIKAHNAVFPELAGRNYGDITKIDWNAVPNFDLFTYSFPCTDISSAGKQKGFEEDSGTRSSLLWECRRPIAAKHPKFLLMENVKALISEKYRPLFLKWESWLRSLGYVNYTEILNAKDYGVPQNRERVFMLSILNGCWYEFPHPVRLEKRLKDVLELEVDEKYYLSETMLKFLQKQTGRNEPFKPAKIADLNGVAMTINARVHKMSKQDNYVMQIGATKQTDWNRQQYRVYDPTGISPTITTKSGGGLEPKILMRGRGFNKGGEADLPGTITGSAWEQNNLLDYADCIRRLTPRECLRLMDVSDSDINKIQAAGISDTQQYKLAGNSIVKAPMMGIFKNMLRYGLCE</sequence>
<evidence type="ECO:0000256" key="3">
    <source>
        <dbReference type="ARBA" id="ARBA00022691"/>
    </source>
</evidence>
<keyword evidence="2 6" id="KW-0808">Transferase</keyword>
<dbReference type="SUPFAM" id="SSF53335">
    <property type="entry name" value="S-adenosyl-L-methionine-dependent methyltransferases"/>
    <property type="match status" value="1"/>
</dbReference>
<keyword evidence="3 6" id="KW-0949">S-adenosyl-L-methionine</keyword>
<evidence type="ECO:0000256" key="5">
    <source>
        <dbReference type="ARBA" id="ARBA00047422"/>
    </source>
</evidence>
<keyword evidence="4" id="KW-0680">Restriction system</keyword>
<dbReference type="EC" id="2.1.1.37" evidence="8"/>
<dbReference type="InterPro" id="IPR001525">
    <property type="entry name" value="C5_MeTfrase"/>
</dbReference>
<dbReference type="GO" id="GO:0032259">
    <property type="term" value="P:methylation"/>
    <property type="evidence" value="ECO:0007669"/>
    <property type="project" value="UniProtKB-KW"/>
</dbReference>
<evidence type="ECO:0000256" key="2">
    <source>
        <dbReference type="ARBA" id="ARBA00022679"/>
    </source>
</evidence>
<evidence type="ECO:0000256" key="4">
    <source>
        <dbReference type="ARBA" id="ARBA00022747"/>
    </source>
</evidence>
<comment type="caution">
    <text evidence="9">The sequence shown here is derived from an EMBL/GenBank/DDBJ whole genome shotgun (WGS) entry which is preliminary data.</text>
</comment>
<evidence type="ECO:0000256" key="8">
    <source>
        <dbReference type="RuleBase" id="RU000417"/>
    </source>
</evidence>
<dbReference type="GO" id="GO:0009307">
    <property type="term" value="P:DNA restriction-modification system"/>
    <property type="evidence" value="ECO:0007669"/>
    <property type="project" value="UniProtKB-KW"/>
</dbReference>
<dbReference type="Gene3D" id="3.90.120.10">
    <property type="entry name" value="DNA Methylase, subunit A, domain 2"/>
    <property type="match status" value="1"/>
</dbReference>
<reference evidence="9" key="1">
    <citation type="submission" date="2022-06" db="EMBL/GenBank/DDBJ databases">
        <title>Isolation of gut microbiota from human fecal samples.</title>
        <authorList>
            <person name="Pamer E.G."/>
            <person name="Barat B."/>
            <person name="Waligurski E."/>
            <person name="Medina S."/>
            <person name="Paddock L."/>
            <person name="Mostad J."/>
        </authorList>
    </citation>
    <scope>NUCLEOTIDE SEQUENCE</scope>
    <source>
        <strain evidence="9">DFI.6.22</strain>
    </source>
</reference>
<keyword evidence="1 6" id="KW-0489">Methyltransferase</keyword>
<dbReference type="InterPro" id="IPR050750">
    <property type="entry name" value="C5-MTase"/>
</dbReference>
<protein>
    <recommendedName>
        <fullName evidence="8">Cytosine-specific methyltransferase</fullName>
        <ecNumber evidence="8">2.1.1.37</ecNumber>
    </recommendedName>
</protein>
<dbReference type="PANTHER" id="PTHR46098:SF1">
    <property type="entry name" value="TRNA (CYTOSINE(38)-C(5))-METHYLTRANSFERASE"/>
    <property type="match status" value="1"/>
</dbReference>
<dbReference type="InterPro" id="IPR018117">
    <property type="entry name" value="C5_DNA_meth_AS"/>
</dbReference>
<dbReference type="AlphaFoldDB" id="A0AAJ1FHG6"/>
<accession>A0AAJ1FHG6</accession>
<dbReference type="PANTHER" id="PTHR46098">
    <property type="entry name" value="TRNA (CYTOSINE(38)-C(5))-METHYLTRANSFERASE"/>
    <property type="match status" value="1"/>
</dbReference>
<dbReference type="PROSITE" id="PS51679">
    <property type="entry name" value="SAM_MT_C5"/>
    <property type="match status" value="1"/>
</dbReference>
<gene>
    <name evidence="9" type="ORF">NE651_14500</name>
</gene>
<evidence type="ECO:0000256" key="1">
    <source>
        <dbReference type="ARBA" id="ARBA00022603"/>
    </source>
</evidence>
<dbReference type="PRINTS" id="PR00105">
    <property type="entry name" value="C5METTRFRASE"/>
</dbReference>
<dbReference type="Pfam" id="PF00145">
    <property type="entry name" value="DNA_methylase"/>
    <property type="match status" value="1"/>
</dbReference>
<comment type="similarity">
    <text evidence="6 7">Belongs to the class I-like SAM-binding methyltransferase superfamily. C5-methyltransferase family.</text>
</comment>
<evidence type="ECO:0000313" key="9">
    <source>
        <dbReference type="EMBL" id="MCQ5084094.1"/>
    </source>
</evidence>
<comment type="catalytic activity">
    <reaction evidence="5 8">
        <text>a 2'-deoxycytidine in DNA + S-adenosyl-L-methionine = a 5-methyl-2'-deoxycytidine in DNA + S-adenosyl-L-homocysteine + H(+)</text>
        <dbReference type="Rhea" id="RHEA:13681"/>
        <dbReference type="Rhea" id="RHEA-COMP:11369"/>
        <dbReference type="Rhea" id="RHEA-COMP:11370"/>
        <dbReference type="ChEBI" id="CHEBI:15378"/>
        <dbReference type="ChEBI" id="CHEBI:57856"/>
        <dbReference type="ChEBI" id="CHEBI:59789"/>
        <dbReference type="ChEBI" id="CHEBI:85452"/>
        <dbReference type="ChEBI" id="CHEBI:85454"/>
        <dbReference type="EC" id="2.1.1.37"/>
    </reaction>
</comment>
<organism evidence="9 10">
    <name type="scientific">Alistipes onderdonkii</name>
    <dbReference type="NCBI Taxonomy" id="328813"/>
    <lineage>
        <taxon>Bacteria</taxon>
        <taxon>Pseudomonadati</taxon>
        <taxon>Bacteroidota</taxon>
        <taxon>Bacteroidia</taxon>
        <taxon>Bacteroidales</taxon>
        <taxon>Rikenellaceae</taxon>
        <taxon>Alistipes</taxon>
    </lineage>
</organism>
<dbReference type="InterPro" id="IPR029063">
    <property type="entry name" value="SAM-dependent_MTases_sf"/>
</dbReference>
<proteinExistence type="inferred from homology"/>
<dbReference type="NCBIfam" id="TIGR00675">
    <property type="entry name" value="dcm"/>
    <property type="match status" value="1"/>
</dbReference>
<feature type="active site" evidence="6">
    <location>
        <position position="77"/>
    </location>
</feature>
<evidence type="ECO:0000313" key="10">
    <source>
        <dbReference type="Proteomes" id="UP001205035"/>
    </source>
</evidence>
<evidence type="ECO:0000256" key="6">
    <source>
        <dbReference type="PROSITE-ProRule" id="PRU01016"/>
    </source>
</evidence>
<dbReference type="Gene3D" id="3.40.50.150">
    <property type="entry name" value="Vaccinia Virus protein VP39"/>
    <property type="match status" value="1"/>
</dbReference>
<dbReference type="PROSITE" id="PS00094">
    <property type="entry name" value="C5_MTASE_1"/>
    <property type="match status" value="1"/>
</dbReference>
<name>A0AAJ1FHG6_9BACT</name>
<dbReference type="EMBL" id="JANGBQ010000032">
    <property type="protein sequence ID" value="MCQ5084094.1"/>
    <property type="molecule type" value="Genomic_DNA"/>
</dbReference>
<dbReference type="Proteomes" id="UP001205035">
    <property type="component" value="Unassembled WGS sequence"/>
</dbReference>
<dbReference type="GO" id="GO:0003886">
    <property type="term" value="F:DNA (cytosine-5-)-methyltransferase activity"/>
    <property type="evidence" value="ECO:0007669"/>
    <property type="project" value="UniProtKB-EC"/>
</dbReference>